<dbReference type="GO" id="GO:0016787">
    <property type="term" value="F:hydrolase activity"/>
    <property type="evidence" value="ECO:0007669"/>
    <property type="project" value="UniProtKB-KW"/>
</dbReference>
<dbReference type="InterPro" id="IPR001650">
    <property type="entry name" value="Helicase_C-like"/>
</dbReference>
<dbReference type="InterPro" id="IPR049730">
    <property type="entry name" value="SNF2/RAD54-like_C"/>
</dbReference>
<dbReference type="EMBL" id="BMHA01000007">
    <property type="protein sequence ID" value="GGI07093.1"/>
    <property type="molecule type" value="Genomic_DNA"/>
</dbReference>
<keyword evidence="5" id="KW-0347">Helicase</keyword>
<dbReference type="InterPro" id="IPR022138">
    <property type="entry name" value="DUF3670"/>
</dbReference>
<keyword evidence="6" id="KW-1185">Reference proteome</keyword>
<gene>
    <name evidence="5" type="primary">helZ</name>
    <name evidence="5" type="ORF">GCM10011354_22370</name>
</gene>
<evidence type="ECO:0000256" key="2">
    <source>
        <dbReference type="SAM" id="MobiDB-lite"/>
    </source>
</evidence>
<dbReference type="PROSITE" id="PS51194">
    <property type="entry name" value="HELICASE_CTER"/>
    <property type="match status" value="1"/>
</dbReference>
<dbReference type="Gene3D" id="3.40.50.300">
    <property type="entry name" value="P-loop containing nucleotide triphosphate hydrolases"/>
    <property type="match status" value="1"/>
</dbReference>
<dbReference type="InterPro" id="IPR027417">
    <property type="entry name" value="P-loop_NTPase"/>
</dbReference>
<feature type="domain" description="Helicase C-terminal" evidence="4">
    <location>
        <begin position="904"/>
        <end position="1063"/>
    </location>
</feature>
<evidence type="ECO:0000313" key="5">
    <source>
        <dbReference type="EMBL" id="GGI07093.1"/>
    </source>
</evidence>
<dbReference type="Pfam" id="PF00271">
    <property type="entry name" value="Helicase_C"/>
    <property type="match status" value="1"/>
</dbReference>
<dbReference type="Proteomes" id="UP000650511">
    <property type="component" value="Unassembled WGS sequence"/>
</dbReference>
<organism evidence="5 6">
    <name type="scientific">Egicoccus halophilus</name>
    <dbReference type="NCBI Taxonomy" id="1670830"/>
    <lineage>
        <taxon>Bacteria</taxon>
        <taxon>Bacillati</taxon>
        <taxon>Actinomycetota</taxon>
        <taxon>Nitriliruptoria</taxon>
        <taxon>Egicoccales</taxon>
        <taxon>Egicoccaceae</taxon>
        <taxon>Egicoccus</taxon>
    </lineage>
</organism>
<dbReference type="PROSITE" id="PS51192">
    <property type="entry name" value="HELICASE_ATP_BIND_1"/>
    <property type="match status" value="1"/>
</dbReference>
<comment type="caution">
    <text evidence="5">The sequence shown here is derived from an EMBL/GenBank/DDBJ whole genome shotgun (WGS) entry which is preliminary data.</text>
</comment>
<dbReference type="SUPFAM" id="SSF52540">
    <property type="entry name" value="P-loop containing nucleoside triphosphate hydrolases"/>
    <property type="match status" value="2"/>
</dbReference>
<evidence type="ECO:0000313" key="6">
    <source>
        <dbReference type="Proteomes" id="UP000650511"/>
    </source>
</evidence>
<dbReference type="GO" id="GO:0004386">
    <property type="term" value="F:helicase activity"/>
    <property type="evidence" value="ECO:0007669"/>
    <property type="project" value="UniProtKB-KW"/>
</dbReference>
<dbReference type="Gene3D" id="3.40.50.10810">
    <property type="entry name" value="Tandem AAA-ATPase domain"/>
    <property type="match status" value="1"/>
</dbReference>
<sequence length="1091" mass="117621">MCGRTGTKETTISTTTAPRPVTLGDYRDLAQAHLDGLADASETAVLQAHHDEWVEALQSLRQDVQATIDRLRKELHGPERALVLADFEDERERVDDMLVELTGRDPRRPARREDPERQQEPPAPVRPPVVGVAQLQLTWDRGDVVAWAGGFEADSDDTESLRTRLKQVGAGSDVWGDHEPLKLPTGDRVDAVAAPVRSSLGWLVALNGTHDDEALGASVTWMGLAAALAVRLVAHGRMVPQLQKVGDAPANRSFFAVRWDATLIDHDELTALARSMPGVVAALDRRDPRAITRSIVATFVDAICREAASRVEVPAPPPQPRSASEVAEAVLGRLDGSTFEALHQQGSEIAKGLKTWAEGVTGAPKVGLTVQLDPPDEGDAWLLRTLTSAAGRKEEPVEAAMSRAKHERKETIKRELERLEGLYEPLARGKDTRRGQVILSQDEAWDLMAHTGPVLVAAGFEVRVPPLAKKKATPSLRVTSTGEHETAVGAQQLSSVRWSAVFDDVELTADDIQRLAKESRPLVKSHGQWVEVDHADLEAAAAALAERQNQTRLTGADMLRYALGLDGTALGRPVSVGGEGWAADLLHSARNIPAQPPTSPEGFEGELRSYQANALAWLEFLDEAGLGGCLALDMGLGKTPTLLAHLRLSRGEGPVLVIAPPAVVGNWASEAAKFVPELQVQVHHGVDRTEGAKLAEVVADTDVLLTTYGTALRDVEALAAIAWNKVVLDEAQVIKNPTSETAQQLRRLEARNRVVLTGTPIENGLGDLWALMDFINPGLLGDRATFVAQMQRASEAGSTAESALKTLNGVLVFRRTKAEPVIAQELPDRIDALDHCPMTPEQIGLYQAVLDELVAETAETEPGAPKKKGAVLAAITALKQICNHPAAYTGDEGELAGRSGKLTRLEEIVDNVFEAGERMLIFTHFASWGERLAAHLTARTGVPIACYHGGLARGRRDRLVTEFQAETGPGAMVLSLKAGGTGLNLTAASHVVLYDRWWNPAVEDQARDRVWRIGQTRTVVAHRLVCPGTVDERVEEVVSGKRQIADLVLPKSSSVDDLDSEQLRRALGLDTAAVLTDETTALVTTDAGGQA</sequence>
<feature type="region of interest" description="Disordered" evidence="2">
    <location>
        <begin position="98"/>
        <end position="127"/>
    </location>
</feature>
<protein>
    <submittedName>
        <fullName evidence="5">Helicase HelZ</fullName>
    </submittedName>
</protein>
<dbReference type="CDD" id="cd18793">
    <property type="entry name" value="SF2_C_SNF"/>
    <property type="match status" value="1"/>
</dbReference>
<accession>A0A8J3EY39</accession>
<keyword evidence="1" id="KW-0378">Hydrolase</keyword>
<dbReference type="PANTHER" id="PTHR10799">
    <property type="entry name" value="SNF2/RAD54 HELICASE FAMILY"/>
    <property type="match status" value="1"/>
</dbReference>
<reference evidence="5" key="1">
    <citation type="journal article" date="2014" name="Int. J. Syst. Evol. Microbiol.">
        <title>Complete genome sequence of Corynebacterium casei LMG S-19264T (=DSM 44701T), isolated from a smear-ripened cheese.</title>
        <authorList>
            <consortium name="US DOE Joint Genome Institute (JGI-PGF)"/>
            <person name="Walter F."/>
            <person name="Albersmeier A."/>
            <person name="Kalinowski J."/>
            <person name="Ruckert C."/>
        </authorList>
    </citation>
    <scope>NUCLEOTIDE SEQUENCE</scope>
    <source>
        <strain evidence="5">CGMCC 1.14988</strain>
    </source>
</reference>
<keyword evidence="5" id="KW-0067">ATP-binding</keyword>
<dbReference type="Pfam" id="PF00176">
    <property type="entry name" value="SNF2-rel_dom"/>
    <property type="match status" value="1"/>
</dbReference>
<dbReference type="GO" id="GO:0005524">
    <property type="term" value="F:ATP binding"/>
    <property type="evidence" value="ECO:0007669"/>
    <property type="project" value="InterPro"/>
</dbReference>
<dbReference type="AlphaFoldDB" id="A0A8J3EY39"/>
<proteinExistence type="predicted"/>
<feature type="compositionally biased region" description="Basic and acidic residues" evidence="2">
    <location>
        <begin position="98"/>
        <end position="119"/>
    </location>
</feature>
<dbReference type="Pfam" id="PF12419">
    <property type="entry name" value="DUF3670"/>
    <property type="match status" value="1"/>
</dbReference>
<dbReference type="InterPro" id="IPR014001">
    <property type="entry name" value="Helicase_ATP-bd"/>
</dbReference>
<name>A0A8J3EY39_9ACTN</name>
<feature type="domain" description="Helicase ATP-binding" evidence="3">
    <location>
        <begin position="619"/>
        <end position="778"/>
    </location>
</feature>
<dbReference type="InterPro" id="IPR038718">
    <property type="entry name" value="SNF2-like_sf"/>
</dbReference>
<reference evidence="5" key="2">
    <citation type="submission" date="2020-09" db="EMBL/GenBank/DDBJ databases">
        <authorList>
            <person name="Sun Q."/>
            <person name="Zhou Y."/>
        </authorList>
    </citation>
    <scope>NUCLEOTIDE SEQUENCE</scope>
    <source>
        <strain evidence="5">CGMCC 1.14988</strain>
    </source>
</reference>
<evidence type="ECO:0000259" key="3">
    <source>
        <dbReference type="PROSITE" id="PS51192"/>
    </source>
</evidence>
<dbReference type="SMART" id="SM00487">
    <property type="entry name" value="DEXDc"/>
    <property type="match status" value="1"/>
</dbReference>
<keyword evidence="5" id="KW-0547">Nucleotide-binding</keyword>
<evidence type="ECO:0000256" key="1">
    <source>
        <dbReference type="ARBA" id="ARBA00022801"/>
    </source>
</evidence>
<dbReference type="RefSeq" id="WP_130649212.1">
    <property type="nucleotide sequence ID" value="NZ_BMHA01000007.1"/>
</dbReference>
<dbReference type="SMART" id="SM00490">
    <property type="entry name" value="HELICc"/>
    <property type="match status" value="1"/>
</dbReference>
<dbReference type="InterPro" id="IPR000330">
    <property type="entry name" value="SNF2_N"/>
</dbReference>
<evidence type="ECO:0000259" key="4">
    <source>
        <dbReference type="PROSITE" id="PS51194"/>
    </source>
</evidence>
<dbReference type="OrthoDB" id="9760715at2"/>